<reference evidence="1" key="1">
    <citation type="submission" date="2021-06" db="EMBL/GenBank/DDBJ databases">
        <authorList>
            <person name="Kallberg Y."/>
            <person name="Tangrot J."/>
            <person name="Rosling A."/>
        </authorList>
    </citation>
    <scope>NUCLEOTIDE SEQUENCE</scope>
    <source>
        <strain evidence="1">CL551</strain>
    </source>
</reference>
<dbReference type="Proteomes" id="UP000789342">
    <property type="component" value="Unassembled WGS sequence"/>
</dbReference>
<proteinExistence type="predicted"/>
<evidence type="ECO:0000313" key="1">
    <source>
        <dbReference type="EMBL" id="CAG8528197.1"/>
    </source>
</evidence>
<sequence>MKLHDDCTLVVIAYVFICRLGPHEEKRALISTVLQRRVSFYNMYRIGGLLRRCGYDKSYDPHLKALWKCQTALSEPISQKEKM</sequence>
<keyword evidence="2" id="KW-1185">Reference proteome</keyword>
<comment type="caution">
    <text evidence="1">The sequence shown here is derived from an EMBL/GenBank/DDBJ whole genome shotgun (WGS) entry which is preliminary data.</text>
</comment>
<organism evidence="1 2">
    <name type="scientific">Acaulospora morrowiae</name>
    <dbReference type="NCBI Taxonomy" id="94023"/>
    <lineage>
        <taxon>Eukaryota</taxon>
        <taxon>Fungi</taxon>
        <taxon>Fungi incertae sedis</taxon>
        <taxon>Mucoromycota</taxon>
        <taxon>Glomeromycotina</taxon>
        <taxon>Glomeromycetes</taxon>
        <taxon>Diversisporales</taxon>
        <taxon>Acaulosporaceae</taxon>
        <taxon>Acaulospora</taxon>
    </lineage>
</organism>
<gene>
    <name evidence="1" type="ORF">AMORRO_LOCUS4541</name>
</gene>
<protein>
    <submittedName>
        <fullName evidence="1">4182_t:CDS:1</fullName>
    </submittedName>
</protein>
<dbReference type="EMBL" id="CAJVPV010002513">
    <property type="protein sequence ID" value="CAG8528197.1"/>
    <property type="molecule type" value="Genomic_DNA"/>
</dbReference>
<evidence type="ECO:0000313" key="2">
    <source>
        <dbReference type="Proteomes" id="UP000789342"/>
    </source>
</evidence>
<name>A0A9N9AF39_9GLOM</name>
<dbReference type="AlphaFoldDB" id="A0A9N9AF39"/>
<accession>A0A9N9AF39</accession>